<dbReference type="Pfam" id="PF03162">
    <property type="entry name" value="Y_phosphatase2"/>
    <property type="match status" value="1"/>
</dbReference>
<comment type="caution">
    <text evidence="9">The sequence shown here is derived from an EMBL/GenBank/DDBJ whole genome shotgun (WGS) entry which is preliminary data.</text>
</comment>
<dbReference type="GO" id="GO:0052840">
    <property type="term" value="F:inositol diphosphate tetrakisphosphate diphosphatase activity"/>
    <property type="evidence" value="ECO:0007669"/>
    <property type="project" value="TreeGrafter"/>
</dbReference>
<dbReference type="EMBL" id="BTGB01000005">
    <property type="protein sequence ID" value="GMM47225.1"/>
    <property type="molecule type" value="Genomic_DNA"/>
</dbReference>
<dbReference type="InterPro" id="IPR016130">
    <property type="entry name" value="Tyr_Pase_AS"/>
</dbReference>
<sequence>MEIFEFEEGDSGIPDIETDEAIYDKYVPTDTETVEAYLKSLDEEIDNEGEPNLKNGHIITCVNDNSKISFLRSINGIFIPPENFARVCKGIYRSSFPRIDNFPFLKNLQLKSILCLIPEEYPIENEKFNKINNIKVYQIGLSGNKEPFVKIKPELITDALKILLNPENQPILIHCNRGKHRTGCVVGCIRRIQNWSQSMIFDEYRRYAYPKERPLDQQFIEMYDINDIRNYAIENNLSFKW</sequence>
<dbReference type="PROSITE" id="PS50054">
    <property type="entry name" value="TYR_PHOSPHATASE_DUAL"/>
    <property type="match status" value="1"/>
</dbReference>
<comment type="similarity">
    <text evidence="3">Belongs to the protein-tyrosine phosphatase family. Atypical dual-specificity phosphatase Siw14-like subfamily.</text>
</comment>
<dbReference type="InterPro" id="IPR004861">
    <property type="entry name" value="Siw14-like"/>
</dbReference>
<dbReference type="AlphaFoldDB" id="A0AAV5R7D9"/>
<dbReference type="PRINTS" id="PR01911">
    <property type="entry name" value="PFDSPHPHTASE"/>
</dbReference>
<dbReference type="PANTHER" id="PTHR31126">
    <property type="entry name" value="TYROSINE-PROTEIN PHOSPHATASE"/>
    <property type="match status" value="1"/>
</dbReference>
<reference evidence="9 10" key="1">
    <citation type="journal article" date="2023" name="Elife">
        <title>Identification of key yeast species and microbe-microbe interactions impacting larval growth of Drosophila in the wild.</title>
        <authorList>
            <person name="Mure A."/>
            <person name="Sugiura Y."/>
            <person name="Maeda R."/>
            <person name="Honda K."/>
            <person name="Sakurai N."/>
            <person name="Takahashi Y."/>
            <person name="Watada M."/>
            <person name="Katoh T."/>
            <person name="Gotoh A."/>
            <person name="Gotoh Y."/>
            <person name="Taniguchi I."/>
            <person name="Nakamura K."/>
            <person name="Hayashi T."/>
            <person name="Katayama T."/>
            <person name="Uemura T."/>
            <person name="Hattori Y."/>
        </authorList>
    </citation>
    <scope>NUCLEOTIDE SEQUENCE [LARGE SCALE GENOMIC DNA]</scope>
    <source>
        <strain evidence="9 10">PK-24</strain>
    </source>
</reference>
<keyword evidence="10" id="KW-1185">Reference proteome</keyword>
<gene>
    <name evidence="9" type="ORF">DAPK24_038000</name>
</gene>
<proteinExistence type="inferred from homology"/>
<evidence type="ECO:0000313" key="9">
    <source>
        <dbReference type="EMBL" id="GMM47225.1"/>
    </source>
</evidence>
<comment type="catalytic activity">
    <reaction evidence="7">
        <text>6-diphospho-1D-myo-inositol pentakisphosphate + H2O = 1D-myo-inositol hexakisphosphate + phosphate + H(+)</text>
        <dbReference type="Rhea" id="RHEA:79703"/>
        <dbReference type="ChEBI" id="CHEBI:15377"/>
        <dbReference type="ChEBI" id="CHEBI:15378"/>
        <dbReference type="ChEBI" id="CHEBI:43474"/>
        <dbReference type="ChEBI" id="CHEBI:58130"/>
        <dbReference type="ChEBI" id="CHEBI:230534"/>
        <dbReference type="EC" id="3.6.1.52"/>
    </reaction>
    <physiologicalReaction direction="left-to-right" evidence="7">
        <dbReference type="Rhea" id="RHEA:79704"/>
    </physiologicalReaction>
</comment>
<evidence type="ECO:0000256" key="6">
    <source>
        <dbReference type="ARBA" id="ARBA00047927"/>
    </source>
</evidence>
<feature type="domain" description="Tyrosine-protein phosphatase" evidence="8">
    <location>
        <begin position="83"/>
        <end position="232"/>
    </location>
</feature>
<evidence type="ECO:0000313" key="10">
    <source>
        <dbReference type="Proteomes" id="UP001378960"/>
    </source>
</evidence>
<dbReference type="GO" id="GO:0005737">
    <property type="term" value="C:cytoplasm"/>
    <property type="evidence" value="ECO:0007669"/>
    <property type="project" value="TreeGrafter"/>
</dbReference>
<name>A0AAV5R7D9_PICKL</name>
<dbReference type="InterPro" id="IPR020428">
    <property type="entry name" value="PFA-DSPs"/>
</dbReference>
<protein>
    <recommendedName>
        <fullName evidence="1">diphosphoinositol-polyphosphate diphosphatase</fullName>
        <ecNumber evidence="1">3.6.1.52</ecNumber>
    </recommendedName>
</protein>
<comment type="catalytic activity">
    <reaction evidence="4">
        <text>5-diphospho-1D-myo-inositol 1,2,3,4,6-pentakisphosphate + H2O = 1D-myo-inositol hexakisphosphate + phosphate + H(+)</text>
        <dbReference type="Rhea" id="RHEA:22384"/>
        <dbReference type="ChEBI" id="CHEBI:15377"/>
        <dbReference type="ChEBI" id="CHEBI:15378"/>
        <dbReference type="ChEBI" id="CHEBI:43474"/>
        <dbReference type="ChEBI" id="CHEBI:58130"/>
        <dbReference type="ChEBI" id="CHEBI:58628"/>
        <dbReference type="EC" id="3.6.1.52"/>
    </reaction>
    <physiologicalReaction direction="left-to-right" evidence="4">
        <dbReference type="Rhea" id="RHEA:22385"/>
    </physiologicalReaction>
</comment>
<dbReference type="CDD" id="cd14528">
    <property type="entry name" value="PFA-DSP_Siw14"/>
    <property type="match status" value="1"/>
</dbReference>
<evidence type="ECO:0000256" key="2">
    <source>
        <dbReference type="ARBA" id="ARBA00022801"/>
    </source>
</evidence>
<dbReference type="EC" id="3.6.1.52" evidence="1"/>
<evidence type="ECO:0000256" key="5">
    <source>
        <dbReference type="ARBA" id="ARBA00047562"/>
    </source>
</evidence>
<dbReference type="PANTHER" id="PTHR31126:SF48">
    <property type="entry name" value="INOSITOL PHOSPHATASE SIW14"/>
    <property type="match status" value="1"/>
</dbReference>
<comment type="catalytic activity">
    <reaction evidence="5">
        <text>3,5-bis(diphospho)-1D-myo-inositol 1,2,4,6-tetrakisphosphate + H2O = 3-diphospho-1D-myo-inositol 1,2,4,5,6-pentakisphosphate + phosphate + 2 H(+)</text>
        <dbReference type="Rhea" id="RHEA:56312"/>
        <dbReference type="ChEBI" id="CHEBI:15377"/>
        <dbReference type="ChEBI" id="CHEBI:15378"/>
        <dbReference type="ChEBI" id="CHEBI:43474"/>
        <dbReference type="ChEBI" id="CHEBI:140372"/>
        <dbReference type="ChEBI" id="CHEBI:140374"/>
        <dbReference type="EC" id="3.6.1.52"/>
    </reaction>
    <physiologicalReaction direction="left-to-right" evidence="5">
        <dbReference type="Rhea" id="RHEA:56313"/>
    </physiologicalReaction>
</comment>
<comment type="catalytic activity">
    <reaction evidence="6">
        <text>1,5-bis(diphospho)-1D-myo-inositol 2,3,4,6-tetrakisphosphate + H2O = 1-diphospho-1D-myo-inositol 2,3,4,5,6-pentakisphosphate + phosphate + 2 H(+)</text>
        <dbReference type="Rhea" id="RHEA:79699"/>
        <dbReference type="ChEBI" id="CHEBI:15377"/>
        <dbReference type="ChEBI" id="CHEBI:15378"/>
        <dbReference type="ChEBI" id="CHEBI:43474"/>
        <dbReference type="ChEBI" id="CHEBI:74946"/>
        <dbReference type="ChEBI" id="CHEBI:77983"/>
        <dbReference type="EC" id="3.6.1.52"/>
    </reaction>
    <physiologicalReaction direction="left-to-right" evidence="6">
        <dbReference type="Rhea" id="RHEA:79700"/>
    </physiologicalReaction>
</comment>
<dbReference type="Proteomes" id="UP001378960">
    <property type="component" value="Unassembled WGS sequence"/>
</dbReference>
<dbReference type="FunFam" id="3.90.190.10:FF:000024">
    <property type="entry name" value="probable tyrosine-protein phosphatase At1g05000"/>
    <property type="match status" value="1"/>
</dbReference>
<accession>A0AAV5R7D9</accession>
<evidence type="ECO:0000256" key="4">
    <source>
        <dbReference type="ARBA" id="ARBA00047342"/>
    </source>
</evidence>
<evidence type="ECO:0000259" key="8">
    <source>
        <dbReference type="PROSITE" id="PS50054"/>
    </source>
</evidence>
<dbReference type="Gene3D" id="3.90.190.10">
    <property type="entry name" value="Protein tyrosine phosphatase superfamily"/>
    <property type="match status" value="1"/>
</dbReference>
<dbReference type="GO" id="GO:0016791">
    <property type="term" value="F:phosphatase activity"/>
    <property type="evidence" value="ECO:0007669"/>
    <property type="project" value="InterPro"/>
</dbReference>
<dbReference type="PROSITE" id="PS00383">
    <property type="entry name" value="TYR_PHOSPHATASE_1"/>
    <property type="match status" value="1"/>
</dbReference>
<evidence type="ECO:0000256" key="1">
    <source>
        <dbReference type="ARBA" id="ARBA00012527"/>
    </source>
</evidence>
<keyword evidence="2" id="KW-0378">Hydrolase</keyword>
<dbReference type="InterPro" id="IPR029021">
    <property type="entry name" value="Prot-tyrosine_phosphatase-like"/>
</dbReference>
<dbReference type="InterPro" id="IPR020422">
    <property type="entry name" value="TYR_PHOSPHATASE_DUAL_dom"/>
</dbReference>
<dbReference type="SUPFAM" id="SSF52799">
    <property type="entry name" value="(Phosphotyrosine protein) phosphatases II"/>
    <property type="match status" value="1"/>
</dbReference>
<organism evidence="9 10">
    <name type="scientific">Pichia kluyveri</name>
    <name type="common">Yeast</name>
    <dbReference type="NCBI Taxonomy" id="36015"/>
    <lineage>
        <taxon>Eukaryota</taxon>
        <taxon>Fungi</taxon>
        <taxon>Dikarya</taxon>
        <taxon>Ascomycota</taxon>
        <taxon>Saccharomycotina</taxon>
        <taxon>Pichiomycetes</taxon>
        <taxon>Pichiales</taxon>
        <taxon>Pichiaceae</taxon>
        <taxon>Pichia</taxon>
    </lineage>
</organism>
<evidence type="ECO:0000256" key="7">
    <source>
        <dbReference type="ARBA" id="ARBA00048424"/>
    </source>
</evidence>
<evidence type="ECO:0000256" key="3">
    <source>
        <dbReference type="ARBA" id="ARBA00044949"/>
    </source>
</evidence>